<sequence>MIPVKTRQELETALRDEVNVPAGDDARIADCVERAIYYVGEAMGEGPHADRVKASPVYADCVISCAADLYESRNARFGVLNAGTSDLDPVRVSLDPLRSVWPKLKAAGVLTGSQVIV</sequence>
<protein>
    <submittedName>
        <fullName evidence="1">Uncharacterized protein</fullName>
    </submittedName>
</protein>
<reference evidence="1 2" key="1">
    <citation type="submission" date="2019-01" db="EMBL/GenBank/DDBJ databases">
        <title>Unveiling genomic diversity among members of the Bifidobacterium pseudolongum species, a widely distributed gut commensal of the animal kingdom.</title>
        <authorList>
            <person name="Lugli G.A."/>
            <person name="Duranti S."/>
            <person name="Albert K."/>
            <person name="Mancabelli L."/>
            <person name="Napoli S."/>
            <person name="Viappiani A."/>
            <person name="Anzalone R."/>
            <person name="Longhi G."/>
            <person name="Milani C."/>
            <person name="Turroni F."/>
            <person name="Alessandri G."/>
            <person name="Sela D.A."/>
            <person name="Van Sinderen D."/>
            <person name="Ventura M."/>
        </authorList>
    </citation>
    <scope>NUCLEOTIDE SEQUENCE [LARGE SCALE GENOMIC DNA]</scope>
    <source>
        <strain evidence="1 2">2072B</strain>
    </source>
</reference>
<organism evidence="1 2">
    <name type="scientific">Bifidobacterium pseudolongum subsp. globosum</name>
    <dbReference type="NCBI Taxonomy" id="1690"/>
    <lineage>
        <taxon>Bacteria</taxon>
        <taxon>Bacillati</taxon>
        <taxon>Actinomycetota</taxon>
        <taxon>Actinomycetes</taxon>
        <taxon>Bifidobacteriales</taxon>
        <taxon>Bifidobacteriaceae</taxon>
        <taxon>Bifidobacterium</taxon>
    </lineage>
</organism>
<evidence type="ECO:0000313" key="1">
    <source>
        <dbReference type="EMBL" id="RYQ66075.1"/>
    </source>
</evidence>
<dbReference type="EMBL" id="SBKU01000012">
    <property type="protein sequence ID" value="RYQ66075.1"/>
    <property type="molecule type" value="Genomic_DNA"/>
</dbReference>
<dbReference type="Proteomes" id="UP000293268">
    <property type="component" value="Unassembled WGS sequence"/>
</dbReference>
<evidence type="ECO:0000313" key="2">
    <source>
        <dbReference type="Proteomes" id="UP000293268"/>
    </source>
</evidence>
<proteinExistence type="predicted"/>
<gene>
    <name evidence="1" type="ORF">PG2072B_1513</name>
</gene>
<dbReference type="AlphaFoldDB" id="A0A4Q5B9W4"/>
<comment type="caution">
    <text evidence="1">The sequence shown here is derived from an EMBL/GenBank/DDBJ whole genome shotgun (WGS) entry which is preliminary data.</text>
</comment>
<accession>A0A4Q5B9W4</accession>
<name>A0A4Q5B9W4_9BIFI</name>